<feature type="DNA-binding region" description="OmpR/PhoB-type" evidence="3">
    <location>
        <begin position="1"/>
        <end position="100"/>
    </location>
</feature>
<dbReference type="GO" id="GO:0006355">
    <property type="term" value="P:regulation of DNA-templated transcription"/>
    <property type="evidence" value="ECO:0007669"/>
    <property type="project" value="InterPro"/>
</dbReference>
<dbReference type="RefSeq" id="WP_127917596.1">
    <property type="nucleotide sequence ID" value="NZ_RKLP01000010.1"/>
</dbReference>
<dbReference type="SMART" id="SM01043">
    <property type="entry name" value="BTAD"/>
    <property type="match status" value="1"/>
</dbReference>
<dbReference type="InterPro" id="IPR005158">
    <property type="entry name" value="BTAD"/>
</dbReference>
<dbReference type="SUPFAM" id="SSF52540">
    <property type="entry name" value="P-loop containing nucleoside triphosphate hydrolases"/>
    <property type="match status" value="1"/>
</dbReference>
<accession>A0A3S3E8U2</accession>
<comment type="similarity">
    <text evidence="1">Belongs to the AfsR/DnrI/RedD regulatory family.</text>
</comment>
<evidence type="ECO:0000256" key="1">
    <source>
        <dbReference type="ARBA" id="ARBA00005820"/>
    </source>
</evidence>
<dbReference type="Gene3D" id="3.40.50.300">
    <property type="entry name" value="P-loop containing nucleotide triphosphate hydrolases"/>
    <property type="match status" value="1"/>
</dbReference>
<keyword evidence="2 3" id="KW-0238">DNA-binding</keyword>
<comment type="caution">
    <text evidence="5">The sequence shown here is derived from an EMBL/GenBank/DDBJ whole genome shotgun (WGS) entry which is preliminary data.</text>
</comment>
<dbReference type="OrthoDB" id="9812579at2"/>
<dbReference type="Pfam" id="PF25872">
    <property type="entry name" value="HTH_77"/>
    <property type="match status" value="1"/>
</dbReference>
<dbReference type="PROSITE" id="PS51755">
    <property type="entry name" value="OMPR_PHOB"/>
    <property type="match status" value="1"/>
</dbReference>
<keyword evidence="6" id="KW-1185">Reference proteome</keyword>
<gene>
    <name evidence="5" type="ORF">EGT67_18715</name>
</gene>
<name>A0A3S3E8U2_9NOCA</name>
<dbReference type="EMBL" id="RKLP01000010">
    <property type="protein sequence ID" value="RVW07964.1"/>
    <property type="molecule type" value="Genomic_DNA"/>
</dbReference>
<dbReference type="GO" id="GO:0000160">
    <property type="term" value="P:phosphorelay signal transduction system"/>
    <property type="evidence" value="ECO:0007669"/>
    <property type="project" value="InterPro"/>
</dbReference>
<dbReference type="InterPro" id="IPR016032">
    <property type="entry name" value="Sig_transdc_resp-reg_C-effctor"/>
</dbReference>
<dbReference type="InterPro" id="IPR001867">
    <property type="entry name" value="OmpR/PhoB-type_DNA-bd"/>
</dbReference>
<evidence type="ECO:0000259" key="4">
    <source>
        <dbReference type="PROSITE" id="PS51755"/>
    </source>
</evidence>
<evidence type="ECO:0000256" key="2">
    <source>
        <dbReference type="ARBA" id="ARBA00023125"/>
    </source>
</evidence>
<dbReference type="Gene3D" id="1.25.40.10">
    <property type="entry name" value="Tetratricopeptide repeat domain"/>
    <property type="match status" value="2"/>
</dbReference>
<sequence length="954" mass="102345">MSSSEVELEALGGVAAAVAGRPVNLGGARQRTLLAALVVAYPYDVSAERLLEQVWHDSPDPKPGSLHVAISKLRDKLDPGRTRGAEGAVARTGTRYRLDVRPDQIDTIRFADLVARGDRLRADGSDAAADAYESALALWKGAPFADIADNAFVQSEITRLEAQELRTRKALIRIRIDRGDLDAAAEAAGQIATTHPLDESAWELRVLALYRGGRQSDALAALRRVRAILDTELGIAPGVRLRELETAVLRQDDTRLVGTAPAPATRPVSSNLTTPRTLLVGRVREIDDISRALDTRALTTLVGPGGVGKTRLAVEVCRRAAGTGGTWLVDLAAVQSETLVSPTIAATLQLSGPGTVEHLASALAESEYTVVMDNCEHVIDACAEVAAAILDRCPRVRILATSREPLGIDGEFVYHVDPLDVESAIDLFADRAAGAVPGWTLGSHDAATVRRICLELDGIPLGVELAAAQLRMLSEQQIADGLADRFALLRGGPRTAPERQRRMVDTIDWSYRLLDDDEARTLRQIAVFAGSFDIDGAVAVTESRSTLTPLEPLTALVRRSLLRVVSSSSPRRYRLLQTVRQFALDRMSDAERRRAEAAHRRFVLTRASTTAEHLRDAGAVHALAALTADVAEHRAAAESALAQSDPAYALELAGALYWFWYRKGHLCEGIGWLHRALTAVDGGAVTVDPLVLSAAHTGLGGLTYLTGDPAGAVDAVARAAELSDRAGDVTNAEWMRSWATYFRTLTEPGVDRSPEALACVDRLRSNGSPWQVAEALMIQGMILRCHGDSAGARPVLEEAVATAERCGHGWAVGSASWTLFRSSMDLDDVVAALAATRVMHTVLDSEGDVTSWLVLVHSISTLAVRLGFPADGAALLGAVQAHGSRIGFLPELMDPVDGPRDAATVRDALDPTEFAAHHVHGAAMTRQDVNALVWDLCERGRRLVGEHEPALSDR</sequence>
<evidence type="ECO:0000313" key="6">
    <source>
        <dbReference type="Proteomes" id="UP000286208"/>
    </source>
</evidence>
<dbReference type="GO" id="GO:0003677">
    <property type="term" value="F:DNA binding"/>
    <property type="evidence" value="ECO:0007669"/>
    <property type="project" value="UniProtKB-UniRule"/>
</dbReference>
<organism evidence="5 6">
    <name type="scientific">Prescottella agglutinans</name>
    <dbReference type="NCBI Taxonomy" id="1644129"/>
    <lineage>
        <taxon>Bacteria</taxon>
        <taxon>Bacillati</taxon>
        <taxon>Actinomycetota</taxon>
        <taxon>Actinomycetes</taxon>
        <taxon>Mycobacteriales</taxon>
        <taxon>Nocardiaceae</taxon>
        <taxon>Prescottella</taxon>
    </lineage>
</organism>
<reference evidence="5 6" key="1">
    <citation type="submission" date="2018-11" db="EMBL/GenBank/DDBJ databases">
        <title>Rhodococcus spongicola sp. nov. and Rhodococcus xishaensis sp. nov. from marine sponges.</title>
        <authorList>
            <person name="Li L."/>
            <person name="Lin H.W."/>
        </authorList>
    </citation>
    <scope>NUCLEOTIDE SEQUENCE [LARGE SCALE GENOMIC DNA]</scope>
    <source>
        <strain evidence="5 6">CCTCC AB2014297</strain>
    </source>
</reference>
<feature type="domain" description="OmpR/PhoB-type" evidence="4">
    <location>
        <begin position="1"/>
        <end position="100"/>
    </location>
</feature>
<dbReference type="SUPFAM" id="SSF46894">
    <property type="entry name" value="C-terminal effector domain of the bipartite response regulators"/>
    <property type="match status" value="1"/>
</dbReference>
<dbReference type="InterPro" id="IPR036388">
    <property type="entry name" value="WH-like_DNA-bd_sf"/>
</dbReference>
<dbReference type="Proteomes" id="UP000286208">
    <property type="component" value="Unassembled WGS sequence"/>
</dbReference>
<evidence type="ECO:0000256" key="3">
    <source>
        <dbReference type="PROSITE-ProRule" id="PRU01091"/>
    </source>
</evidence>
<dbReference type="InterPro" id="IPR058852">
    <property type="entry name" value="HTH_77"/>
</dbReference>
<dbReference type="AlphaFoldDB" id="A0A3S3E8U2"/>
<dbReference type="SMART" id="SM00862">
    <property type="entry name" value="Trans_reg_C"/>
    <property type="match status" value="1"/>
</dbReference>
<evidence type="ECO:0000313" key="5">
    <source>
        <dbReference type="EMBL" id="RVW07964.1"/>
    </source>
</evidence>
<dbReference type="CDD" id="cd15831">
    <property type="entry name" value="BTAD"/>
    <property type="match status" value="1"/>
</dbReference>
<dbReference type="InterPro" id="IPR027417">
    <property type="entry name" value="P-loop_NTPase"/>
</dbReference>
<dbReference type="Pfam" id="PF00486">
    <property type="entry name" value="Trans_reg_C"/>
    <property type="match status" value="1"/>
</dbReference>
<dbReference type="PANTHER" id="PTHR47691:SF3">
    <property type="entry name" value="HTH-TYPE TRANSCRIPTIONAL REGULATOR RV0890C-RELATED"/>
    <property type="match status" value="1"/>
</dbReference>
<dbReference type="Gene3D" id="1.10.10.10">
    <property type="entry name" value="Winged helix-like DNA-binding domain superfamily/Winged helix DNA-binding domain"/>
    <property type="match status" value="1"/>
</dbReference>
<dbReference type="PANTHER" id="PTHR47691">
    <property type="entry name" value="REGULATOR-RELATED"/>
    <property type="match status" value="1"/>
</dbReference>
<dbReference type="SUPFAM" id="SSF48452">
    <property type="entry name" value="TPR-like"/>
    <property type="match status" value="1"/>
</dbReference>
<dbReference type="InterPro" id="IPR011990">
    <property type="entry name" value="TPR-like_helical_dom_sf"/>
</dbReference>
<protein>
    <submittedName>
        <fullName evidence="5">AfsR/SARP family transcriptional regulator</fullName>
    </submittedName>
</protein>
<proteinExistence type="inferred from homology"/>
<dbReference type="Pfam" id="PF03704">
    <property type="entry name" value="BTAD"/>
    <property type="match status" value="1"/>
</dbReference>